<evidence type="ECO:0000256" key="1">
    <source>
        <dbReference type="SAM" id="Phobius"/>
    </source>
</evidence>
<dbReference type="Proteomes" id="UP000199001">
    <property type="component" value="Unassembled WGS sequence"/>
</dbReference>
<feature type="transmembrane region" description="Helical" evidence="1">
    <location>
        <begin position="196"/>
        <end position="218"/>
    </location>
</feature>
<dbReference type="OrthoDB" id="3294110at2"/>
<feature type="transmembrane region" description="Helical" evidence="1">
    <location>
        <begin position="230"/>
        <end position="247"/>
    </location>
</feature>
<feature type="transmembrane region" description="Helical" evidence="1">
    <location>
        <begin position="145"/>
        <end position="166"/>
    </location>
</feature>
<evidence type="ECO:0000313" key="2">
    <source>
        <dbReference type="EMBL" id="SCL70312.1"/>
    </source>
</evidence>
<reference evidence="3" key="1">
    <citation type="submission" date="2016-06" db="EMBL/GenBank/DDBJ databases">
        <authorList>
            <person name="Varghese N."/>
            <person name="Submissions Spin"/>
        </authorList>
    </citation>
    <scope>NUCLEOTIDE SEQUENCE [LARGE SCALE GENOMIC DNA]</scope>
    <source>
        <strain evidence="3">DSM 43903</strain>
    </source>
</reference>
<keyword evidence="3" id="KW-1185">Reference proteome</keyword>
<feature type="transmembrane region" description="Helical" evidence="1">
    <location>
        <begin position="61"/>
        <end position="83"/>
    </location>
</feature>
<sequence>MITATHGRRHTTAQTFTFPGPWLGGTSLIVGPILLLTGTLVRLGVPFFFPHQLAAYQRQPALIGAAYAIFLAGVIALWPGVVAVATRIGETRPGWALWGGSLVMFGLFARTFHYGVNTFAFSLVNSAGLDNATRAVEAYYGYREWVVTSLSLSLVSGWVVLAVGCFLSRTLRLLPAIALALMSGLMVGVLKGSTWASVVEVTGLVVAFVPLGVSLLRAADRPSSRTLRRVSPLLLLFIAGSIVLGQLG</sequence>
<name>A0A1C6VVQ4_9ACTN</name>
<dbReference type="AlphaFoldDB" id="A0A1C6VVQ4"/>
<protein>
    <submittedName>
        <fullName evidence="2">Uncharacterized protein</fullName>
    </submittedName>
</protein>
<proteinExistence type="predicted"/>
<feature type="transmembrane region" description="Helical" evidence="1">
    <location>
        <begin position="21"/>
        <end position="41"/>
    </location>
</feature>
<organism evidence="2 3">
    <name type="scientific">Micromonospora citrea</name>
    <dbReference type="NCBI Taxonomy" id="47855"/>
    <lineage>
        <taxon>Bacteria</taxon>
        <taxon>Bacillati</taxon>
        <taxon>Actinomycetota</taxon>
        <taxon>Actinomycetes</taxon>
        <taxon>Micromonosporales</taxon>
        <taxon>Micromonosporaceae</taxon>
        <taxon>Micromonospora</taxon>
    </lineage>
</organism>
<keyword evidence="1" id="KW-0812">Transmembrane</keyword>
<accession>A0A1C6VVQ4</accession>
<dbReference type="RefSeq" id="WP_091105605.1">
    <property type="nucleotide sequence ID" value="NZ_FMHZ01000002.1"/>
</dbReference>
<feature type="transmembrane region" description="Helical" evidence="1">
    <location>
        <begin position="173"/>
        <end position="190"/>
    </location>
</feature>
<keyword evidence="1" id="KW-0472">Membrane</keyword>
<evidence type="ECO:0000313" key="3">
    <source>
        <dbReference type="Proteomes" id="UP000199001"/>
    </source>
</evidence>
<gene>
    <name evidence="2" type="ORF">GA0070606_5357</name>
</gene>
<dbReference type="STRING" id="47855.GA0070606_5357"/>
<keyword evidence="1" id="KW-1133">Transmembrane helix</keyword>
<dbReference type="EMBL" id="FMHZ01000002">
    <property type="protein sequence ID" value="SCL70312.1"/>
    <property type="molecule type" value="Genomic_DNA"/>
</dbReference>
<feature type="transmembrane region" description="Helical" evidence="1">
    <location>
        <begin position="95"/>
        <end position="116"/>
    </location>
</feature>